<sequence length="73" mass="7656">MLVGAWRFGFRGTRDGGEAEGGYVAALPRIMERRETVSVTSLAHGPGVNGVGRRHIGLPLHEPDGGCSHDGSS</sequence>
<evidence type="ECO:0000313" key="3">
    <source>
        <dbReference type="Proteomes" id="UP000289437"/>
    </source>
</evidence>
<evidence type="ECO:0000313" key="2">
    <source>
        <dbReference type="EMBL" id="RXH57580.1"/>
    </source>
</evidence>
<keyword evidence="3" id="KW-1185">Reference proteome</keyword>
<reference evidence="2 3" key="1">
    <citation type="submission" date="2018-11" db="EMBL/GenBank/DDBJ databases">
        <authorList>
            <person name="Mardanov A.V."/>
            <person name="Ravin N.V."/>
            <person name="Dedysh S.N."/>
        </authorList>
    </citation>
    <scope>NUCLEOTIDE SEQUENCE [LARGE SCALE GENOMIC DNA]</scope>
    <source>
        <strain evidence="2 3">AF10</strain>
    </source>
</reference>
<proteinExistence type="predicted"/>
<evidence type="ECO:0000256" key="1">
    <source>
        <dbReference type="SAM" id="MobiDB-lite"/>
    </source>
</evidence>
<accession>A0A4Q0T4S4</accession>
<dbReference type="Proteomes" id="UP000289437">
    <property type="component" value="Unassembled WGS sequence"/>
</dbReference>
<organism evidence="2 3">
    <name type="scientific">Granulicella sibirica</name>
    <dbReference type="NCBI Taxonomy" id="2479048"/>
    <lineage>
        <taxon>Bacteria</taxon>
        <taxon>Pseudomonadati</taxon>
        <taxon>Acidobacteriota</taxon>
        <taxon>Terriglobia</taxon>
        <taxon>Terriglobales</taxon>
        <taxon>Acidobacteriaceae</taxon>
        <taxon>Granulicella</taxon>
    </lineage>
</organism>
<protein>
    <submittedName>
        <fullName evidence="2">Uncharacterized protein</fullName>
    </submittedName>
</protein>
<feature type="region of interest" description="Disordered" evidence="1">
    <location>
        <begin position="42"/>
        <end position="73"/>
    </location>
</feature>
<reference evidence="3" key="2">
    <citation type="submission" date="2019-02" db="EMBL/GenBank/DDBJ databases">
        <title>Granulicella sibirica sp. nov., a psychrotolerant acidobacterium isolated from an organic soil layer in forested tundra, West Siberia.</title>
        <authorList>
            <person name="Oshkin I.Y."/>
            <person name="Kulichevskaya I.S."/>
            <person name="Rijpstra W.I.C."/>
            <person name="Sinninghe Damste J.S."/>
            <person name="Rakitin A.L."/>
            <person name="Ravin N.V."/>
            <person name="Dedysh S.N."/>
        </authorList>
    </citation>
    <scope>NUCLEOTIDE SEQUENCE [LARGE SCALE GENOMIC DNA]</scope>
    <source>
        <strain evidence="3">AF10</strain>
    </source>
</reference>
<name>A0A4Q0T4S4_9BACT</name>
<dbReference type="EMBL" id="RDSM01000001">
    <property type="protein sequence ID" value="RXH57580.1"/>
    <property type="molecule type" value="Genomic_DNA"/>
</dbReference>
<dbReference type="AlphaFoldDB" id="A0A4Q0T4S4"/>
<comment type="caution">
    <text evidence="2">The sequence shown here is derived from an EMBL/GenBank/DDBJ whole genome shotgun (WGS) entry which is preliminary data.</text>
</comment>
<gene>
    <name evidence="2" type="ORF">GRAN_0890</name>
</gene>